<keyword evidence="1" id="KW-0732">Signal</keyword>
<sequence length="357" mass="37843">MKLTGSTVTMITYLLVGLTAFCCSTVKGVEANELKLRAREKMRKDRAERQLQADNAGLVFSRGYVCITRQQDFAFAIPQQQSIDPEELNLGRLNLLGSSTLQSGGIYDPADVQIVDRLGTSKADNFVDDTGTLDGLRGQFAGQRQPKFIPQKDPGFFFNGECVATQVRGALILGHSCLLNLCLGGGGYNCLAIYAGSKFVFNPLEQVLFSPTTFDVVPTPVSCSANGECNSNNCDAGTCITGVSCNNNASACDSNAICFNNSFCILKSDTDNTLSPNNPGSIVPSLPPSYPGTIIGGTGLFVGAVGYVDVTTITGSTLTPAQLIDDEFAIIDADFPQAGYITQKINVVTNVPLPVAP</sequence>
<feature type="chain" id="PRO_5009192310" evidence="1">
    <location>
        <begin position="32"/>
        <end position="357"/>
    </location>
</feature>
<organism evidence="2 3">
    <name type="scientific">Fragilariopsis cylindrus CCMP1102</name>
    <dbReference type="NCBI Taxonomy" id="635003"/>
    <lineage>
        <taxon>Eukaryota</taxon>
        <taxon>Sar</taxon>
        <taxon>Stramenopiles</taxon>
        <taxon>Ochrophyta</taxon>
        <taxon>Bacillariophyta</taxon>
        <taxon>Bacillariophyceae</taxon>
        <taxon>Bacillariophycidae</taxon>
        <taxon>Bacillariales</taxon>
        <taxon>Bacillariaceae</taxon>
        <taxon>Fragilariopsis</taxon>
    </lineage>
</organism>
<evidence type="ECO:0000313" key="3">
    <source>
        <dbReference type="Proteomes" id="UP000095751"/>
    </source>
</evidence>
<evidence type="ECO:0000313" key="2">
    <source>
        <dbReference type="EMBL" id="OEU09753.1"/>
    </source>
</evidence>
<dbReference type="EMBL" id="KV784374">
    <property type="protein sequence ID" value="OEU09753.1"/>
    <property type="molecule type" value="Genomic_DNA"/>
</dbReference>
<dbReference type="KEGG" id="fcy:FRACYDRAFT_248010"/>
<accession>A0A1E7EW35</accession>
<protein>
    <submittedName>
        <fullName evidence="2">Uncharacterized protein</fullName>
    </submittedName>
</protein>
<dbReference type="Proteomes" id="UP000095751">
    <property type="component" value="Unassembled WGS sequence"/>
</dbReference>
<keyword evidence="3" id="KW-1185">Reference proteome</keyword>
<feature type="signal peptide" evidence="1">
    <location>
        <begin position="1"/>
        <end position="31"/>
    </location>
</feature>
<reference evidence="2 3" key="1">
    <citation type="submission" date="2016-09" db="EMBL/GenBank/DDBJ databases">
        <title>Extensive genetic diversity and differential bi-allelic expression allows diatom success in the polar Southern Ocean.</title>
        <authorList>
            <consortium name="DOE Joint Genome Institute"/>
            <person name="Mock T."/>
            <person name="Otillar R.P."/>
            <person name="Strauss J."/>
            <person name="Dupont C."/>
            <person name="Frickenhaus S."/>
            <person name="Maumus F."/>
            <person name="Mcmullan M."/>
            <person name="Sanges R."/>
            <person name="Schmutz J."/>
            <person name="Toseland A."/>
            <person name="Valas R."/>
            <person name="Veluchamy A."/>
            <person name="Ward B.J."/>
            <person name="Allen A."/>
            <person name="Barry K."/>
            <person name="Falciatore A."/>
            <person name="Ferrante M."/>
            <person name="Fortunato A.E."/>
            <person name="Gloeckner G."/>
            <person name="Gruber A."/>
            <person name="Hipkin R."/>
            <person name="Janech M."/>
            <person name="Kroth P."/>
            <person name="Leese F."/>
            <person name="Lindquist E."/>
            <person name="Lyon B.R."/>
            <person name="Martin J."/>
            <person name="Mayer C."/>
            <person name="Parker M."/>
            <person name="Quesneville H."/>
            <person name="Raymond J."/>
            <person name="Uhlig C."/>
            <person name="Valentin K.U."/>
            <person name="Worden A.Z."/>
            <person name="Armbrust E.V."/>
            <person name="Bowler C."/>
            <person name="Green B."/>
            <person name="Moulton V."/>
            <person name="Van Oosterhout C."/>
            <person name="Grigoriev I."/>
        </authorList>
    </citation>
    <scope>NUCLEOTIDE SEQUENCE [LARGE SCALE GENOMIC DNA]</scope>
    <source>
        <strain evidence="2 3">CCMP1102</strain>
    </source>
</reference>
<evidence type="ECO:0000256" key="1">
    <source>
        <dbReference type="SAM" id="SignalP"/>
    </source>
</evidence>
<proteinExistence type="predicted"/>
<dbReference type="InParanoid" id="A0A1E7EW35"/>
<name>A0A1E7EW35_9STRA</name>
<dbReference type="AlphaFoldDB" id="A0A1E7EW35"/>
<gene>
    <name evidence="2" type="ORF">FRACYDRAFT_248010</name>
</gene>